<evidence type="ECO:0000259" key="7">
    <source>
        <dbReference type="Pfam" id="PF13614"/>
    </source>
</evidence>
<keyword evidence="6" id="KW-0812">Transmembrane</keyword>
<dbReference type="InterPro" id="IPR050445">
    <property type="entry name" value="Bact_polysacc_biosynth/exp"/>
</dbReference>
<keyword evidence="1" id="KW-0808">Transferase</keyword>
<evidence type="ECO:0000256" key="2">
    <source>
        <dbReference type="ARBA" id="ARBA00022741"/>
    </source>
</evidence>
<gene>
    <name evidence="8" type="ORF">GJQ69_09235</name>
    <name evidence="9" type="ORF">GKP14_03390</name>
</gene>
<dbReference type="EMBL" id="CP046051">
    <property type="protein sequence ID" value="QKN24640.1"/>
    <property type="molecule type" value="Genomic_DNA"/>
</dbReference>
<dbReference type="InterPro" id="IPR005702">
    <property type="entry name" value="Wzc-like_C"/>
</dbReference>
<dbReference type="KEGG" id="clf:GJQ69_09235"/>
<keyword evidence="5" id="KW-0829">Tyrosine-protein kinase</keyword>
<proteinExistence type="predicted"/>
<reference evidence="9" key="3">
    <citation type="journal article" date="2022" name="Int. J. Syst. Evol. Microbiol.">
        <title>Caproicibacterium lactatifermentans sp. nov., isolated from pit clay used for the production of Chinese strong aroma-type liquor.</title>
        <authorList>
            <person name="Wang H."/>
            <person name="Gu Y."/>
            <person name="Zhao D."/>
            <person name="Qiao Z."/>
            <person name="Zheng J."/>
            <person name="Gao J."/>
            <person name="Ren C."/>
            <person name="Xu Y."/>
        </authorList>
    </citation>
    <scope>NUCLEOTIDE SEQUENCE</scope>
    <source>
        <strain evidence="9">JNU-WLY1368</strain>
    </source>
</reference>
<evidence type="ECO:0000256" key="5">
    <source>
        <dbReference type="ARBA" id="ARBA00023137"/>
    </source>
</evidence>
<dbReference type="SUPFAM" id="SSF52540">
    <property type="entry name" value="P-loop containing nucleoside triphosphate hydrolases"/>
    <property type="match status" value="1"/>
</dbReference>
<keyword evidence="11" id="KW-1185">Reference proteome</keyword>
<dbReference type="InterPro" id="IPR027417">
    <property type="entry name" value="P-loop_NTPase"/>
</dbReference>
<evidence type="ECO:0000313" key="8">
    <source>
        <dbReference type="EMBL" id="QKN24640.1"/>
    </source>
</evidence>
<keyword evidence="6" id="KW-1133">Transmembrane helix</keyword>
<keyword evidence="2" id="KW-0547">Nucleotide-binding</keyword>
<dbReference type="EMBL" id="CP046161">
    <property type="protein sequence ID" value="QKO30139.1"/>
    <property type="molecule type" value="Genomic_DNA"/>
</dbReference>
<protein>
    <recommendedName>
        <fullName evidence="7">AAA domain-containing protein</fullName>
    </recommendedName>
</protein>
<organism evidence="8 10">
    <name type="scientific">Caproicibacterium lactatifermentans</name>
    <dbReference type="NCBI Taxonomy" id="2666138"/>
    <lineage>
        <taxon>Bacteria</taxon>
        <taxon>Bacillati</taxon>
        <taxon>Bacillota</taxon>
        <taxon>Clostridia</taxon>
        <taxon>Eubacteriales</taxon>
        <taxon>Oscillospiraceae</taxon>
        <taxon>Caproicibacterium</taxon>
    </lineage>
</organism>
<dbReference type="PANTHER" id="PTHR32309:SF31">
    <property type="entry name" value="CAPSULAR EXOPOLYSACCHARIDE FAMILY"/>
    <property type="match status" value="1"/>
</dbReference>
<dbReference type="AlphaFoldDB" id="A0A859DS44"/>
<dbReference type="RefSeq" id="WP_174193584.1">
    <property type="nucleotide sequence ID" value="NZ_CP046051.1"/>
</dbReference>
<keyword evidence="4" id="KW-0067">ATP-binding</keyword>
<dbReference type="CDD" id="cd05387">
    <property type="entry name" value="BY-kinase"/>
    <property type="match status" value="1"/>
</dbReference>
<dbReference type="InterPro" id="IPR025669">
    <property type="entry name" value="AAA_dom"/>
</dbReference>
<reference evidence="10 11" key="1">
    <citation type="submission" date="2019-11" db="EMBL/GenBank/DDBJ databases">
        <authorList>
            <person name="Ren C."/>
            <person name="Wang H."/>
            <person name="Xu Y."/>
        </authorList>
    </citation>
    <scope>NUCLEOTIDE SEQUENCE [LARGE SCALE GENOMIC DNA]</scope>
    <source>
        <strain evidence="11">JNU-WLY1368</strain>
        <strain evidence="8 10">LBM 19010</strain>
    </source>
</reference>
<evidence type="ECO:0000256" key="1">
    <source>
        <dbReference type="ARBA" id="ARBA00022679"/>
    </source>
</evidence>
<evidence type="ECO:0000313" key="10">
    <source>
        <dbReference type="Proteomes" id="UP000501316"/>
    </source>
</evidence>
<evidence type="ECO:0000256" key="6">
    <source>
        <dbReference type="SAM" id="Phobius"/>
    </source>
</evidence>
<dbReference type="Proteomes" id="UP000509623">
    <property type="component" value="Chromosome"/>
</dbReference>
<sequence>MKPYFRFSDVLHFYKRNWIKFLLVVLLCGVLCALLPLKLHSMSSTVNTTIMLNCELPENASSDYRLQYNGIVSYRITSAVAQASSHDLIEKTTKRLGLQEGEILKITGEQQQGAPAVKLTLETTNADMAEKISDTAAEILCDELVQQYPSPKLTAFISDPAADMPETPKLATTIKAGVLGLVLGFILFVCYGFIRVLSRRSVCDGKKAAALLGVKCLGEIPHGDGKQADAFRRIRTVLLNQAEPANSLLIEGAKDGGTAQTAVGLAVSLSQAGRRVLAIDADLRNPQMAGLLGVSPTQNLRDVLAGRCTMAEAVAAVPNQDGLFLLAGAAGDENPADLLARSFPAVLKAAESKYDNIIICAPSQLDYPDADSIAACPQAVLLTAKYNVTSYKTMNRVLQRTAGVGGKTGGFIVMDA</sequence>
<evidence type="ECO:0000313" key="11">
    <source>
        <dbReference type="Proteomes" id="UP000509623"/>
    </source>
</evidence>
<evidence type="ECO:0000256" key="3">
    <source>
        <dbReference type="ARBA" id="ARBA00022777"/>
    </source>
</evidence>
<dbReference type="PANTHER" id="PTHR32309">
    <property type="entry name" value="TYROSINE-PROTEIN KINASE"/>
    <property type="match status" value="1"/>
</dbReference>
<name>A0A859DS44_9FIRM</name>
<evidence type="ECO:0000256" key="4">
    <source>
        <dbReference type="ARBA" id="ARBA00022840"/>
    </source>
</evidence>
<evidence type="ECO:0000313" key="9">
    <source>
        <dbReference type="EMBL" id="QKO30139.1"/>
    </source>
</evidence>
<accession>A0A859DS44</accession>
<keyword evidence="3" id="KW-0418">Kinase</keyword>
<feature type="transmembrane region" description="Helical" evidence="6">
    <location>
        <begin position="21"/>
        <end position="39"/>
    </location>
</feature>
<reference evidence="9" key="2">
    <citation type="journal article" date="2021" name="Appl. Environ. Microbiol.">
        <title>Adaptability of a Caproate-Producing Bacterium Contributes to Its Dominance in an Anaerobic Fermentation System.</title>
        <authorList>
            <person name="Wang H."/>
            <person name="Gu Y."/>
            <person name="Zhou W."/>
            <person name="Zhao D."/>
            <person name="Qiao Z."/>
            <person name="Zheng J."/>
            <person name="Gao J."/>
            <person name="Chen X."/>
            <person name="Ren C."/>
            <person name="Xu Y."/>
        </authorList>
    </citation>
    <scope>NUCLEOTIDE SEQUENCE</scope>
    <source>
        <strain evidence="9">JNU-WLY1368</strain>
    </source>
</reference>
<dbReference type="Gene3D" id="3.40.50.300">
    <property type="entry name" value="P-loop containing nucleotide triphosphate hydrolases"/>
    <property type="match status" value="1"/>
</dbReference>
<keyword evidence="6" id="KW-0472">Membrane</keyword>
<dbReference type="Pfam" id="PF13614">
    <property type="entry name" value="AAA_31"/>
    <property type="match status" value="1"/>
</dbReference>
<feature type="transmembrane region" description="Helical" evidence="6">
    <location>
        <begin position="174"/>
        <end position="197"/>
    </location>
</feature>
<feature type="domain" description="AAA" evidence="7">
    <location>
        <begin position="257"/>
        <end position="375"/>
    </location>
</feature>
<dbReference type="Proteomes" id="UP000501316">
    <property type="component" value="Chromosome"/>
</dbReference>